<dbReference type="PROSITE" id="PS51688">
    <property type="entry name" value="ICA"/>
    <property type="match status" value="1"/>
</dbReference>
<reference evidence="3 4" key="1">
    <citation type="submission" date="2019-04" db="EMBL/GenBank/DDBJ databases">
        <title>Pedobacter sp. RP-3-22 sp. nov., isolated from Arctic soil.</title>
        <authorList>
            <person name="Dahal R.H."/>
            <person name="Kim D.-U."/>
        </authorList>
    </citation>
    <scope>NUCLEOTIDE SEQUENCE [LARGE SCALE GENOMIC DNA]</scope>
    <source>
        <strain evidence="3 4">RP-3-22</strain>
    </source>
</reference>
<sequence length="540" mass="59614">MKTFSKTQDILLKNLLFKLTVLILLLGNGIVKAQSAADSSLYIDKSGNTWLKGRFNLMATPRTKVHPTSPFAMYVTGDITARDKSIQFRESSGDQGIGFTMNAIYTAGSSTSQDLNLEVTGEGSLIFKTMDKPQMILDKNGKLNISNDLYIEKVLTANGDTKVNGELQIYKSLKLAGKVHWDDYRSINIINQPNGSYMEFKNTMTSGTGNANGGFRFTDFSGTDPTLRIRNNFVGIGTDDPQFPLHVGKSQNRDADRYTKNDQSNSISLGYGPAIIRSPDDFGRLFSSCSIFSSGDIVTKNAFISTSSSLYSDVRLKKNLKLSSSVQDLEKLKQIEIVNYKMIDTIADDKAYKKVIAQQVQKVYPIATNVSFGTLPNVFETASAITAQKDSLYTITITKTQNLKVGDQVELKCNPAKDVNVEVVVVNKNSITVKSAIPLNKQQVVFVYGTVAKDVLTVDYDAIAMLNVSATQELARIIEQQQKMILQLNKQNAEMKNENTKLRDEQAATKVTLDQILARLTPLEESKAKTTLTIANTAQK</sequence>
<dbReference type="AlphaFoldDB" id="A0A4U1CIR5"/>
<feature type="domain" description="Peptidase S74" evidence="2">
    <location>
        <begin position="312"/>
        <end position="485"/>
    </location>
</feature>
<evidence type="ECO:0000256" key="1">
    <source>
        <dbReference type="SAM" id="Coils"/>
    </source>
</evidence>
<keyword evidence="4" id="KW-1185">Reference proteome</keyword>
<evidence type="ECO:0000313" key="4">
    <source>
        <dbReference type="Proteomes" id="UP000309488"/>
    </source>
</evidence>
<comment type="caution">
    <text evidence="3">The sequence shown here is derived from an EMBL/GenBank/DDBJ whole genome shotgun (WGS) entry which is preliminary data.</text>
</comment>
<evidence type="ECO:0000259" key="2">
    <source>
        <dbReference type="PROSITE" id="PS51688"/>
    </source>
</evidence>
<organism evidence="3 4">
    <name type="scientific">Pedobacter polaris</name>
    <dbReference type="NCBI Taxonomy" id="2571273"/>
    <lineage>
        <taxon>Bacteria</taxon>
        <taxon>Pseudomonadati</taxon>
        <taxon>Bacteroidota</taxon>
        <taxon>Sphingobacteriia</taxon>
        <taxon>Sphingobacteriales</taxon>
        <taxon>Sphingobacteriaceae</taxon>
        <taxon>Pedobacter</taxon>
    </lineage>
</organism>
<dbReference type="EMBL" id="SWBR01000004">
    <property type="protein sequence ID" value="TKC06798.1"/>
    <property type="molecule type" value="Genomic_DNA"/>
</dbReference>
<feature type="coiled-coil region" evidence="1">
    <location>
        <begin position="478"/>
        <end position="508"/>
    </location>
</feature>
<protein>
    <submittedName>
        <fullName evidence="3">Tail fiber domain-containing protein</fullName>
    </submittedName>
</protein>
<dbReference type="Proteomes" id="UP000309488">
    <property type="component" value="Unassembled WGS sequence"/>
</dbReference>
<dbReference type="Pfam" id="PF13884">
    <property type="entry name" value="Peptidase_S74"/>
    <property type="match status" value="1"/>
</dbReference>
<gene>
    <name evidence="3" type="ORF">FA048_16505</name>
</gene>
<proteinExistence type="predicted"/>
<dbReference type="RefSeq" id="WP_136843149.1">
    <property type="nucleotide sequence ID" value="NZ_SWBR01000004.1"/>
</dbReference>
<dbReference type="OrthoDB" id="9793307at2"/>
<evidence type="ECO:0000313" key="3">
    <source>
        <dbReference type="EMBL" id="TKC06798.1"/>
    </source>
</evidence>
<dbReference type="InterPro" id="IPR030392">
    <property type="entry name" value="S74_ICA"/>
</dbReference>
<keyword evidence="1" id="KW-0175">Coiled coil</keyword>
<name>A0A4U1CIR5_9SPHI</name>
<accession>A0A4U1CIR5</accession>